<dbReference type="Gene3D" id="1.10.150.130">
    <property type="match status" value="1"/>
</dbReference>
<dbReference type="InterPro" id="IPR044068">
    <property type="entry name" value="CB"/>
</dbReference>
<evidence type="ECO:0000313" key="10">
    <source>
        <dbReference type="EMBL" id="SFK52096.1"/>
    </source>
</evidence>
<dbReference type="GO" id="GO:0015074">
    <property type="term" value="P:DNA integration"/>
    <property type="evidence" value="ECO:0007669"/>
    <property type="project" value="UniProtKB-KW"/>
</dbReference>
<dbReference type="AlphaFoldDB" id="A0A1I3ZHN6"/>
<evidence type="ECO:0000256" key="2">
    <source>
        <dbReference type="ARBA" id="ARBA00022908"/>
    </source>
</evidence>
<proteinExistence type="inferred from homology"/>
<dbReference type="PANTHER" id="PTHR30629:SF2">
    <property type="entry name" value="PROPHAGE INTEGRASE INTS-RELATED"/>
    <property type="match status" value="1"/>
</dbReference>
<evidence type="ECO:0000313" key="11">
    <source>
        <dbReference type="Proteomes" id="UP000198635"/>
    </source>
</evidence>
<organism evidence="9 11">
    <name type="scientific">Desulfomicrobium apsheronum</name>
    <dbReference type="NCBI Taxonomy" id="52560"/>
    <lineage>
        <taxon>Bacteria</taxon>
        <taxon>Pseudomonadati</taxon>
        <taxon>Thermodesulfobacteriota</taxon>
        <taxon>Desulfovibrionia</taxon>
        <taxon>Desulfovibrionales</taxon>
        <taxon>Desulfomicrobiaceae</taxon>
        <taxon>Desulfomicrobium</taxon>
    </lineage>
</organism>
<dbReference type="InterPro" id="IPR002104">
    <property type="entry name" value="Integrase_catalytic"/>
</dbReference>
<comment type="similarity">
    <text evidence="1">Belongs to the 'phage' integrase family.</text>
</comment>
<dbReference type="CDD" id="cd00796">
    <property type="entry name" value="INT_Rci_Hp1_C"/>
    <property type="match status" value="1"/>
</dbReference>
<evidence type="ECO:0000259" key="8">
    <source>
        <dbReference type="PROSITE" id="PS51900"/>
    </source>
</evidence>
<dbReference type="InterPro" id="IPR010998">
    <property type="entry name" value="Integrase_recombinase_N"/>
</dbReference>
<evidence type="ECO:0000256" key="6">
    <source>
        <dbReference type="SAM" id="MobiDB-lite"/>
    </source>
</evidence>
<dbReference type="RefSeq" id="WP_177193253.1">
    <property type="nucleotide sequence ID" value="NZ_FORX01000024.1"/>
</dbReference>
<sequence length="411" mass="45905">MAVKWIPTGEKGIRYYEHPTRKHGVGRDRYFSIRYTLGGKTREEGLGWWSEGWNLERAIAERSKLKEAHRTGQGPATLEEKREQATQAKADAERQRKLEESRNVTLADYWPVYLTVAKLLKADQKKETSWTAEEGLFEHWLKPVLGDVMIKDIDADQWDRLMGVLVDAGLAPRTRQYAALVLRQVLSFAYSRKLVPSPPPQARDVGATLGKGGNRRTRVLTGQELQEILSILSERDQNAYAITLFAAMTGCRFGEAAGLEWKDVDLGAGEALFRNTKNGTDRTIPLPDNLVAFLSDLRSQGRLAGPVFLNGAGKPYTQPPQPFRDTVADLGLNEGRGKRDRVCFHTLRHTAATRLAKAGTSMPDLQKLCGWSSPVMALRYAKGETDTMRRALGGLSDELFKPSRVVNLKGE</sequence>
<dbReference type="InterPro" id="IPR050808">
    <property type="entry name" value="Phage_Integrase"/>
</dbReference>
<reference evidence="11" key="1">
    <citation type="submission" date="2016-10" db="EMBL/GenBank/DDBJ databases">
        <authorList>
            <person name="Varghese N."/>
            <person name="Submissions S."/>
        </authorList>
    </citation>
    <scope>NUCLEOTIDE SEQUENCE [LARGE SCALE GENOMIC DNA]</scope>
    <source>
        <strain evidence="11">DSM 5918</strain>
    </source>
</reference>
<evidence type="ECO:0000313" key="9">
    <source>
        <dbReference type="EMBL" id="SFK43430.1"/>
    </source>
</evidence>
<evidence type="ECO:0000256" key="1">
    <source>
        <dbReference type="ARBA" id="ARBA00008857"/>
    </source>
</evidence>
<keyword evidence="2" id="KW-0229">DNA integration</keyword>
<dbReference type="InterPro" id="IPR038488">
    <property type="entry name" value="Integrase_DNA-bd_sf"/>
</dbReference>
<dbReference type="PROSITE" id="PS51898">
    <property type="entry name" value="TYR_RECOMBINASE"/>
    <property type="match status" value="1"/>
</dbReference>
<dbReference type="Pfam" id="PF00589">
    <property type="entry name" value="Phage_integrase"/>
    <property type="match status" value="1"/>
</dbReference>
<keyword evidence="3 5" id="KW-0238">DNA-binding</keyword>
<name>A0A1I3ZHN6_9BACT</name>
<dbReference type="Proteomes" id="UP000198635">
    <property type="component" value="Unassembled WGS sequence"/>
</dbReference>
<evidence type="ECO:0000256" key="4">
    <source>
        <dbReference type="ARBA" id="ARBA00023172"/>
    </source>
</evidence>
<feature type="region of interest" description="Disordered" evidence="6">
    <location>
        <begin position="65"/>
        <end position="94"/>
    </location>
</feature>
<feature type="compositionally biased region" description="Basic and acidic residues" evidence="6">
    <location>
        <begin position="78"/>
        <end position="94"/>
    </location>
</feature>
<dbReference type="PANTHER" id="PTHR30629">
    <property type="entry name" value="PROPHAGE INTEGRASE"/>
    <property type="match status" value="1"/>
</dbReference>
<protein>
    <submittedName>
        <fullName evidence="9">Site-specific recombinase XerD</fullName>
    </submittedName>
</protein>
<feature type="domain" description="Core-binding (CB)" evidence="8">
    <location>
        <begin position="101"/>
        <end position="190"/>
    </location>
</feature>
<dbReference type="EMBL" id="FORX01000024">
    <property type="protein sequence ID" value="SFK43430.1"/>
    <property type="molecule type" value="Genomic_DNA"/>
</dbReference>
<gene>
    <name evidence="9" type="ORF">SAMN04488082_12426</name>
    <name evidence="10" type="ORF">SAMN04488082_13019</name>
</gene>
<evidence type="ECO:0000259" key="7">
    <source>
        <dbReference type="PROSITE" id="PS51898"/>
    </source>
</evidence>
<dbReference type="InterPro" id="IPR013762">
    <property type="entry name" value="Integrase-like_cat_sf"/>
</dbReference>
<dbReference type="Gene3D" id="1.10.443.10">
    <property type="entry name" value="Intergrase catalytic core"/>
    <property type="match status" value="1"/>
</dbReference>
<evidence type="ECO:0000256" key="3">
    <source>
        <dbReference type="ARBA" id="ARBA00023125"/>
    </source>
</evidence>
<dbReference type="SUPFAM" id="SSF56349">
    <property type="entry name" value="DNA breaking-rejoining enzymes"/>
    <property type="match status" value="1"/>
</dbReference>
<dbReference type="InterPro" id="IPR011010">
    <property type="entry name" value="DNA_brk_join_enz"/>
</dbReference>
<accession>A0A1I3ZHN6</accession>
<dbReference type="EMBL" id="FORX01000030">
    <property type="protein sequence ID" value="SFK52096.1"/>
    <property type="molecule type" value="Genomic_DNA"/>
</dbReference>
<reference evidence="9" key="2">
    <citation type="submission" date="2016-10" db="EMBL/GenBank/DDBJ databases">
        <authorList>
            <person name="de Groot N.N."/>
        </authorList>
    </citation>
    <scope>NUCLEOTIDE SEQUENCE [LARGE SCALE GENOMIC DNA]</scope>
    <source>
        <strain evidence="9">DSM 5918</strain>
    </source>
</reference>
<feature type="domain" description="Tyr recombinase" evidence="7">
    <location>
        <begin position="215"/>
        <end position="393"/>
    </location>
</feature>
<dbReference type="PROSITE" id="PS51900">
    <property type="entry name" value="CB"/>
    <property type="match status" value="1"/>
</dbReference>
<dbReference type="STRING" id="52560.SAMN04488082_12426"/>
<keyword evidence="4" id="KW-0233">DNA recombination</keyword>
<dbReference type="GO" id="GO:0006310">
    <property type="term" value="P:DNA recombination"/>
    <property type="evidence" value="ECO:0007669"/>
    <property type="project" value="UniProtKB-KW"/>
</dbReference>
<dbReference type="Gene3D" id="3.30.160.390">
    <property type="entry name" value="Integrase, DNA-binding domain"/>
    <property type="match status" value="1"/>
</dbReference>
<evidence type="ECO:0000256" key="5">
    <source>
        <dbReference type="PROSITE-ProRule" id="PRU01248"/>
    </source>
</evidence>
<keyword evidence="11" id="KW-1185">Reference proteome</keyword>
<dbReference type="GO" id="GO:0003677">
    <property type="term" value="F:DNA binding"/>
    <property type="evidence" value="ECO:0007669"/>
    <property type="project" value="UniProtKB-UniRule"/>
</dbReference>